<dbReference type="EMBL" id="BAAAQW010000014">
    <property type="protein sequence ID" value="GAA2203323.1"/>
    <property type="molecule type" value="Genomic_DNA"/>
</dbReference>
<reference evidence="3" key="1">
    <citation type="journal article" date="2019" name="Int. J. Syst. Evol. Microbiol.">
        <title>The Global Catalogue of Microorganisms (GCM) 10K type strain sequencing project: providing services to taxonomists for standard genome sequencing and annotation.</title>
        <authorList>
            <consortium name="The Broad Institute Genomics Platform"/>
            <consortium name="The Broad Institute Genome Sequencing Center for Infectious Disease"/>
            <person name="Wu L."/>
            <person name="Ma J."/>
        </authorList>
    </citation>
    <scope>NUCLEOTIDE SEQUENCE [LARGE SCALE GENOMIC DNA]</scope>
    <source>
        <strain evidence="3">JCM 16034</strain>
    </source>
</reference>
<dbReference type="InterPro" id="IPR029063">
    <property type="entry name" value="SAM-dependent_MTases_sf"/>
</dbReference>
<gene>
    <name evidence="2" type="ORF">GCM10009849_35230</name>
</gene>
<evidence type="ECO:0000313" key="3">
    <source>
        <dbReference type="Proteomes" id="UP001500432"/>
    </source>
</evidence>
<dbReference type="RefSeq" id="WP_344301139.1">
    <property type="nucleotide sequence ID" value="NZ_BAAAQW010000014.1"/>
</dbReference>
<comment type="caution">
    <text evidence="2">The sequence shown here is derived from an EMBL/GenBank/DDBJ whole genome shotgun (WGS) entry which is preliminary data.</text>
</comment>
<dbReference type="Proteomes" id="UP001500432">
    <property type="component" value="Unassembled WGS sequence"/>
</dbReference>
<accession>A0ABP5NV38</accession>
<proteinExistence type="predicted"/>
<feature type="region of interest" description="Disordered" evidence="1">
    <location>
        <begin position="1"/>
        <end position="24"/>
    </location>
</feature>
<dbReference type="SUPFAM" id="SSF53335">
    <property type="entry name" value="S-adenosyl-L-methionine-dependent methyltransferases"/>
    <property type="match status" value="1"/>
</dbReference>
<dbReference type="CDD" id="cd02440">
    <property type="entry name" value="AdoMet_MTases"/>
    <property type="match status" value="1"/>
</dbReference>
<evidence type="ECO:0008006" key="4">
    <source>
        <dbReference type="Google" id="ProtNLM"/>
    </source>
</evidence>
<dbReference type="Pfam" id="PF13489">
    <property type="entry name" value="Methyltransf_23"/>
    <property type="match status" value="1"/>
</dbReference>
<evidence type="ECO:0000256" key="1">
    <source>
        <dbReference type="SAM" id="MobiDB-lite"/>
    </source>
</evidence>
<dbReference type="Gene3D" id="3.40.50.150">
    <property type="entry name" value="Vaccinia Virus protein VP39"/>
    <property type="match status" value="1"/>
</dbReference>
<evidence type="ECO:0000313" key="2">
    <source>
        <dbReference type="EMBL" id="GAA2203323.1"/>
    </source>
</evidence>
<name>A0ABP5NV38_9MICC</name>
<protein>
    <recommendedName>
        <fullName evidence="4">Methyltransferase domain-containing protein</fullName>
    </recommendedName>
</protein>
<sequence length="229" mass="24736">MSGCCGPTNPARDPEPDGGYSRIFSPRFSRSVSRRYERRGLTATERRMVGFLEASLPRGLGQATVLEVGGGAGEIQLELLKRGAASTTNLELSGAYEADAARLIARAGVAARVRRTVGVDLAETPDAVEPADVVILHRVVCCYPDYERLLGAAADHARRALVFSYPPRNPLTRWWVAMGNALLALGAGSFRAFVHPPEAMVDVVRRHGLQPVYRRRGAGWCIAGAVRPS</sequence>
<organism evidence="2 3">
    <name type="scientific">Sinomonas flava</name>
    <dbReference type="NCBI Taxonomy" id="496857"/>
    <lineage>
        <taxon>Bacteria</taxon>
        <taxon>Bacillati</taxon>
        <taxon>Actinomycetota</taxon>
        <taxon>Actinomycetes</taxon>
        <taxon>Micrococcales</taxon>
        <taxon>Micrococcaceae</taxon>
        <taxon>Sinomonas</taxon>
    </lineage>
</organism>
<keyword evidence="3" id="KW-1185">Reference proteome</keyword>